<dbReference type="Gene3D" id="2.60.120.560">
    <property type="entry name" value="Exo-inulinase, domain 1"/>
    <property type="match status" value="1"/>
</dbReference>
<dbReference type="GO" id="GO:0016787">
    <property type="term" value="F:hydrolase activity"/>
    <property type="evidence" value="ECO:0007669"/>
    <property type="project" value="InterPro"/>
</dbReference>
<feature type="domain" description="3-keto-alpha-glucoside-1,2-lyase/3-keto-2-hydroxy-glucal hydratase" evidence="2">
    <location>
        <begin position="26"/>
        <end position="208"/>
    </location>
</feature>
<dbReference type="OrthoDB" id="929868at2"/>
<feature type="signal peptide" evidence="1">
    <location>
        <begin position="1"/>
        <end position="26"/>
    </location>
</feature>
<organism evidence="3 4">
    <name type="scientific">Larkinella arboricola</name>
    <dbReference type="NCBI Taxonomy" id="643671"/>
    <lineage>
        <taxon>Bacteria</taxon>
        <taxon>Pseudomonadati</taxon>
        <taxon>Bacteroidota</taxon>
        <taxon>Cytophagia</taxon>
        <taxon>Cytophagales</taxon>
        <taxon>Spirosomataceae</taxon>
        <taxon>Larkinella</taxon>
    </lineage>
</organism>
<dbReference type="EMBL" id="QLMC01000005">
    <property type="protein sequence ID" value="RAJ94501.1"/>
    <property type="molecule type" value="Genomic_DNA"/>
</dbReference>
<reference evidence="3 4" key="1">
    <citation type="submission" date="2018-06" db="EMBL/GenBank/DDBJ databases">
        <title>Genomic Encyclopedia of Archaeal and Bacterial Type Strains, Phase II (KMG-II): from individual species to whole genera.</title>
        <authorList>
            <person name="Goeker M."/>
        </authorList>
    </citation>
    <scope>NUCLEOTIDE SEQUENCE [LARGE SCALE GENOMIC DNA]</scope>
    <source>
        <strain evidence="3 4">DSM 21851</strain>
    </source>
</reference>
<proteinExistence type="predicted"/>
<dbReference type="AlphaFoldDB" id="A0A327WTZ2"/>
<dbReference type="InterPro" id="IPR010496">
    <property type="entry name" value="AL/BT2_dom"/>
</dbReference>
<keyword evidence="4" id="KW-1185">Reference proteome</keyword>
<comment type="caution">
    <text evidence="3">The sequence shown here is derived from an EMBL/GenBank/DDBJ whole genome shotgun (WGS) entry which is preliminary data.</text>
</comment>
<evidence type="ECO:0000313" key="4">
    <source>
        <dbReference type="Proteomes" id="UP000248790"/>
    </source>
</evidence>
<keyword evidence="1" id="KW-0732">Signal</keyword>
<evidence type="ECO:0000259" key="2">
    <source>
        <dbReference type="Pfam" id="PF06439"/>
    </source>
</evidence>
<name>A0A327WTZ2_LARAB</name>
<dbReference type="Pfam" id="PF06439">
    <property type="entry name" value="3keto-disac_hyd"/>
    <property type="match status" value="1"/>
</dbReference>
<sequence>MRFSLFCTLLAGALLTGFMAPSPQKAVSLFDGKTFRGWEGDTLKTWRIEDGALVGGSLTETVPKNDFLCTTREYANFILRVKFKLLGTDGFVNTGVQFRSKRLTNPAHEMTGYQADLGDGYWASLYDESRRNKTLVKPDSVLIAKILKRNDWNDYEIRAENRRIRLYLNGKQTIDYTEPDQTIPQTGLIGLQIHGGGKALVYYKDLMLEELR</sequence>
<accession>A0A327WTZ2</accession>
<protein>
    <submittedName>
        <fullName evidence="3">Uncharacterized protein DUF1080</fullName>
    </submittedName>
</protein>
<dbReference type="RefSeq" id="WP_111630373.1">
    <property type="nucleotide sequence ID" value="NZ_QLMC01000005.1"/>
</dbReference>
<gene>
    <name evidence="3" type="ORF">LX87_04388</name>
</gene>
<evidence type="ECO:0000313" key="3">
    <source>
        <dbReference type="EMBL" id="RAJ94501.1"/>
    </source>
</evidence>
<dbReference type="Proteomes" id="UP000248790">
    <property type="component" value="Unassembled WGS sequence"/>
</dbReference>
<evidence type="ECO:0000256" key="1">
    <source>
        <dbReference type="SAM" id="SignalP"/>
    </source>
</evidence>
<feature type="chain" id="PRO_5016390515" evidence="1">
    <location>
        <begin position="27"/>
        <end position="212"/>
    </location>
</feature>